<comment type="similarity">
    <text evidence="2">Belongs to the bacterial solute-binding protein 1 family.</text>
</comment>
<keyword evidence="3" id="KW-0813">Transport</keyword>
<evidence type="ECO:0000256" key="2">
    <source>
        <dbReference type="ARBA" id="ARBA00008520"/>
    </source>
</evidence>
<comment type="subcellular location">
    <subcellularLocation>
        <location evidence="1">Periplasm</location>
    </subcellularLocation>
</comment>
<evidence type="ECO:0000256" key="3">
    <source>
        <dbReference type="ARBA" id="ARBA00022448"/>
    </source>
</evidence>
<keyword evidence="4" id="KW-0732">Signal</keyword>
<dbReference type="Proteomes" id="UP001310022">
    <property type="component" value="Unassembled WGS sequence"/>
</dbReference>
<evidence type="ECO:0000256" key="5">
    <source>
        <dbReference type="SAM" id="Coils"/>
    </source>
</evidence>
<dbReference type="PANTHER" id="PTHR43649:SF34">
    <property type="entry name" value="ABC TRANSPORTER PERIPLASMIC-BINDING PROTEIN YCJN-RELATED"/>
    <property type="match status" value="1"/>
</dbReference>
<comment type="caution">
    <text evidence="6">The sequence shown here is derived from an EMBL/GenBank/DDBJ whole genome shotgun (WGS) entry which is preliminary data.</text>
</comment>
<organism evidence="6 7">
    <name type="scientific">Persicobacter diffluens</name>
    <dbReference type="NCBI Taxonomy" id="981"/>
    <lineage>
        <taxon>Bacteria</taxon>
        <taxon>Pseudomonadati</taxon>
        <taxon>Bacteroidota</taxon>
        <taxon>Cytophagia</taxon>
        <taxon>Cytophagales</taxon>
        <taxon>Persicobacteraceae</taxon>
        <taxon>Persicobacter</taxon>
    </lineage>
</organism>
<evidence type="ECO:0000256" key="4">
    <source>
        <dbReference type="ARBA" id="ARBA00022729"/>
    </source>
</evidence>
<dbReference type="Pfam" id="PF01547">
    <property type="entry name" value="SBP_bac_1"/>
    <property type="match status" value="1"/>
</dbReference>
<dbReference type="PANTHER" id="PTHR43649">
    <property type="entry name" value="ARABINOSE-BINDING PROTEIN-RELATED"/>
    <property type="match status" value="1"/>
</dbReference>
<sequence length="415" mass="46191">MKIAVRKFGPFEQSIAEFWAQFCEETGCDLELEAIPMDLHPLYEATLGATNGLASGDWDIALLNTDWISEAVETGAIVSLSPFMDQNPPEGFPEAWSEALLKMQTFGGAAYGLPFHDGPECLVFRKDLIEDPAEQSAFRDRFGKALKVPETWSELIEIATFFHRPEQNLYGTVVAGYPDGHNTVFDLCLQIWARGGSLTDDQGRVNIQHQAAEDALSFYRTLFNSENLLHPDSCELDSVQAGLAFSRGEVAMMVNWFGFASMCEVDPGSKVKGKVDIAPVPAAEADMKGVSLNAYWMYTIGSGSTNKQWAYEFIRFATNAQNDKRLTLNGGIGCRKSTWFDTEVNQDIPYYHKLEALHQNSKTLPRKSNWASISEVIDQLVLRVRDTQDDISALLAESQQAINKIENETVVPYGN</sequence>
<proteinExistence type="inferred from homology"/>
<keyword evidence="7" id="KW-1185">Reference proteome</keyword>
<reference evidence="6 7" key="1">
    <citation type="submission" date="2021-12" db="EMBL/GenBank/DDBJ databases">
        <title>Genome sequencing of bacteria with rrn-lacking chromosome and rrn-plasmid.</title>
        <authorList>
            <person name="Anda M."/>
            <person name="Iwasaki W."/>
        </authorList>
    </citation>
    <scope>NUCLEOTIDE SEQUENCE [LARGE SCALE GENOMIC DNA]</scope>
    <source>
        <strain evidence="6 7">NBRC 15940</strain>
    </source>
</reference>
<evidence type="ECO:0000313" key="7">
    <source>
        <dbReference type="Proteomes" id="UP001310022"/>
    </source>
</evidence>
<dbReference type="GO" id="GO:0042597">
    <property type="term" value="C:periplasmic space"/>
    <property type="evidence" value="ECO:0007669"/>
    <property type="project" value="UniProtKB-SubCell"/>
</dbReference>
<dbReference type="InterPro" id="IPR006059">
    <property type="entry name" value="SBP"/>
</dbReference>
<evidence type="ECO:0000313" key="6">
    <source>
        <dbReference type="EMBL" id="GJM62895.1"/>
    </source>
</evidence>
<dbReference type="InterPro" id="IPR050490">
    <property type="entry name" value="Bact_solute-bd_prot1"/>
</dbReference>
<name>A0AAN4W1P9_9BACT</name>
<dbReference type="SUPFAM" id="SSF53850">
    <property type="entry name" value="Periplasmic binding protein-like II"/>
    <property type="match status" value="1"/>
</dbReference>
<protein>
    <submittedName>
        <fullName evidence="6">ABC transporter substrate-binding protein</fullName>
    </submittedName>
</protein>
<dbReference type="Gene3D" id="3.40.190.10">
    <property type="entry name" value="Periplasmic binding protein-like II"/>
    <property type="match status" value="2"/>
</dbReference>
<evidence type="ECO:0000256" key="1">
    <source>
        <dbReference type="ARBA" id="ARBA00004418"/>
    </source>
</evidence>
<dbReference type="EMBL" id="BQKE01000002">
    <property type="protein sequence ID" value="GJM62895.1"/>
    <property type="molecule type" value="Genomic_DNA"/>
</dbReference>
<dbReference type="AlphaFoldDB" id="A0AAN4W1P9"/>
<keyword evidence="5" id="KW-0175">Coiled coil</keyword>
<gene>
    <name evidence="6" type="ORF">PEDI_34470</name>
</gene>
<feature type="coiled-coil region" evidence="5">
    <location>
        <begin position="377"/>
        <end position="408"/>
    </location>
</feature>
<accession>A0AAN4W1P9</accession>